<accession>A0ABR9YLK2</accession>
<protein>
    <submittedName>
        <fullName evidence="1">Uncharacterized protein</fullName>
    </submittedName>
</protein>
<evidence type="ECO:0000313" key="2">
    <source>
        <dbReference type="Proteomes" id="UP000644588"/>
    </source>
</evidence>
<dbReference type="RefSeq" id="WP_194264666.1">
    <property type="nucleotide sequence ID" value="NZ_JABCQF010000004.1"/>
</dbReference>
<evidence type="ECO:0000313" key="1">
    <source>
        <dbReference type="EMBL" id="MBF0882662.1"/>
    </source>
</evidence>
<comment type="caution">
    <text evidence="1">The sequence shown here is derived from an EMBL/GenBank/DDBJ whole genome shotgun (WGS) entry which is preliminary data.</text>
</comment>
<organism evidence="1 2">
    <name type="scientific">Gluconobacter potus</name>
    <dbReference type="NCBI Taxonomy" id="2724927"/>
    <lineage>
        <taxon>Bacteria</taxon>
        <taxon>Pseudomonadati</taxon>
        <taxon>Pseudomonadota</taxon>
        <taxon>Alphaproteobacteria</taxon>
        <taxon>Acetobacterales</taxon>
        <taxon>Acetobacteraceae</taxon>
        <taxon>Gluconobacter</taxon>
    </lineage>
</organism>
<reference evidence="1" key="1">
    <citation type="submission" date="2020-04" db="EMBL/GenBank/DDBJ databases">
        <authorList>
            <person name="Sombolestani A."/>
        </authorList>
    </citation>
    <scope>NUCLEOTIDE SEQUENCE</scope>
    <source>
        <strain evidence="1">R-71646</strain>
    </source>
</reference>
<keyword evidence="2" id="KW-1185">Reference proteome</keyword>
<name>A0ABR9YLK2_9PROT</name>
<reference evidence="1" key="2">
    <citation type="submission" date="2020-11" db="EMBL/GenBank/DDBJ databases">
        <title>Description of novel Gluconobacter species.</title>
        <authorList>
            <person name="Cleenwerck I."/>
            <person name="Cnockaert M."/>
            <person name="Borremans W."/>
            <person name="Wieme A.D."/>
            <person name="De Vuyst L."/>
            <person name="Vandamme P."/>
        </authorList>
    </citation>
    <scope>NUCLEOTIDE SEQUENCE</scope>
    <source>
        <strain evidence="1">R-71646</strain>
    </source>
</reference>
<gene>
    <name evidence="1" type="ORF">HKD31_07830</name>
</gene>
<sequence length="100" mass="11283">MANLDFITKALHRLLPVREVEVPTLGEDLDCVIEVALRDLGAITFALERVAETPEDRRAVAAYASHCVEEISIRLKRAWRDERGRCGMDTDVDIGWLGDF</sequence>
<dbReference type="Proteomes" id="UP000644588">
    <property type="component" value="Unassembled WGS sequence"/>
</dbReference>
<dbReference type="EMBL" id="JABCQF010000004">
    <property type="protein sequence ID" value="MBF0882662.1"/>
    <property type="molecule type" value="Genomic_DNA"/>
</dbReference>
<proteinExistence type="predicted"/>